<accession>A0A9Q0N6C1</accession>
<proteinExistence type="predicted"/>
<gene>
    <name evidence="1" type="ORF">Bhyg_09362</name>
</gene>
<protein>
    <submittedName>
        <fullName evidence="1">Uncharacterized protein</fullName>
    </submittedName>
</protein>
<sequence>MRAVRLFCNEAEVKKVILKLTKAHTSLIVTSTITTMLDNFTMIHKTYSNRVIIVTMTGKLVRVC</sequence>
<keyword evidence="2" id="KW-1185">Reference proteome</keyword>
<reference evidence="1" key="1">
    <citation type="submission" date="2022-07" db="EMBL/GenBank/DDBJ databases">
        <authorList>
            <person name="Trinca V."/>
            <person name="Uliana J.V.C."/>
            <person name="Torres T.T."/>
            <person name="Ward R.J."/>
            <person name="Monesi N."/>
        </authorList>
    </citation>
    <scope>NUCLEOTIDE SEQUENCE</scope>
    <source>
        <strain evidence="1">HSMRA1968</strain>
        <tissue evidence="1">Whole embryos</tissue>
    </source>
</reference>
<dbReference type="EMBL" id="WJQU01000002">
    <property type="protein sequence ID" value="KAJ6644393.1"/>
    <property type="molecule type" value="Genomic_DNA"/>
</dbReference>
<dbReference type="Proteomes" id="UP001151699">
    <property type="component" value="Chromosome B"/>
</dbReference>
<evidence type="ECO:0000313" key="1">
    <source>
        <dbReference type="EMBL" id="KAJ6644393.1"/>
    </source>
</evidence>
<name>A0A9Q0N6C1_9DIPT</name>
<comment type="caution">
    <text evidence="1">The sequence shown here is derived from an EMBL/GenBank/DDBJ whole genome shotgun (WGS) entry which is preliminary data.</text>
</comment>
<organism evidence="1 2">
    <name type="scientific">Pseudolycoriella hygida</name>
    <dbReference type="NCBI Taxonomy" id="35572"/>
    <lineage>
        <taxon>Eukaryota</taxon>
        <taxon>Metazoa</taxon>
        <taxon>Ecdysozoa</taxon>
        <taxon>Arthropoda</taxon>
        <taxon>Hexapoda</taxon>
        <taxon>Insecta</taxon>
        <taxon>Pterygota</taxon>
        <taxon>Neoptera</taxon>
        <taxon>Endopterygota</taxon>
        <taxon>Diptera</taxon>
        <taxon>Nematocera</taxon>
        <taxon>Sciaroidea</taxon>
        <taxon>Sciaridae</taxon>
        <taxon>Pseudolycoriella</taxon>
    </lineage>
</organism>
<dbReference type="AlphaFoldDB" id="A0A9Q0N6C1"/>
<evidence type="ECO:0000313" key="2">
    <source>
        <dbReference type="Proteomes" id="UP001151699"/>
    </source>
</evidence>